<evidence type="ECO:0000256" key="1">
    <source>
        <dbReference type="ARBA" id="ARBA00023015"/>
    </source>
</evidence>
<dbReference type="InterPro" id="IPR050109">
    <property type="entry name" value="HTH-type_TetR-like_transc_reg"/>
</dbReference>
<evidence type="ECO:0000256" key="2">
    <source>
        <dbReference type="ARBA" id="ARBA00023125"/>
    </source>
</evidence>
<gene>
    <name evidence="6" type="ORF">LX13_001873</name>
</gene>
<name>A0ABT1HCR6_9NOCA</name>
<feature type="DNA-binding region" description="H-T-H motif" evidence="4">
    <location>
        <begin position="36"/>
        <end position="55"/>
    </location>
</feature>
<dbReference type="Gene3D" id="1.10.10.60">
    <property type="entry name" value="Homeodomain-like"/>
    <property type="match status" value="1"/>
</dbReference>
<evidence type="ECO:0000256" key="3">
    <source>
        <dbReference type="ARBA" id="ARBA00023163"/>
    </source>
</evidence>
<dbReference type="InterPro" id="IPR001647">
    <property type="entry name" value="HTH_TetR"/>
</dbReference>
<dbReference type="SUPFAM" id="SSF48498">
    <property type="entry name" value="Tetracyclin repressor-like, C-terminal domain"/>
    <property type="match status" value="1"/>
</dbReference>
<dbReference type="EMBL" id="JAMTCJ010000002">
    <property type="protein sequence ID" value="MCP2176054.1"/>
    <property type="molecule type" value="Genomic_DNA"/>
</dbReference>
<organism evidence="6 7">
    <name type="scientific">Williamsia maris</name>
    <dbReference type="NCBI Taxonomy" id="72806"/>
    <lineage>
        <taxon>Bacteria</taxon>
        <taxon>Bacillati</taxon>
        <taxon>Actinomycetota</taxon>
        <taxon>Actinomycetes</taxon>
        <taxon>Mycobacteriales</taxon>
        <taxon>Nocardiaceae</taxon>
        <taxon>Williamsia</taxon>
    </lineage>
</organism>
<keyword evidence="2 4" id="KW-0238">DNA-binding</keyword>
<dbReference type="Gene3D" id="1.10.357.10">
    <property type="entry name" value="Tetracycline Repressor, domain 2"/>
    <property type="match status" value="1"/>
</dbReference>
<keyword evidence="1" id="KW-0805">Transcription regulation</keyword>
<proteinExistence type="predicted"/>
<dbReference type="Proteomes" id="UP001206895">
    <property type="component" value="Unassembled WGS sequence"/>
</dbReference>
<reference evidence="6 7" key="1">
    <citation type="submission" date="2022-06" db="EMBL/GenBank/DDBJ databases">
        <title>Genomic Encyclopedia of Archaeal and Bacterial Type Strains, Phase II (KMG-II): from individual species to whole genera.</title>
        <authorList>
            <person name="Goeker M."/>
        </authorList>
    </citation>
    <scope>NUCLEOTIDE SEQUENCE [LARGE SCALE GENOMIC DNA]</scope>
    <source>
        <strain evidence="6 7">DSM 44693</strain>
    </source>
</reference>
<comment type="caution">
    <text evidence="6">The sequence shown here is derived from an EMBL/GenBank/DDBJ whole genome shotgun (WGS) entry which is preliminary data.</text>
</comment>
<feature type="domain" description="HTH tetR-type" evidence="5">
    <location>
        <begin position="13"/>
        <end position="73"/>
    </location>
</feature>
<evidence type="ECO:0000313" key="6">
    <source>
        <dbReference type="EMBL" id="MCP2176054.1"/>
    </source>
</evidence>
<evidence type="ECO:0000256" key="4">
    <source>
        <dbReference type="PROSITE-ProRule" id="PRU00335"/>
    </source>
</evidence>
<dbReference type="PANTHER" id="PTHR30055:SF234">
    <property type="entry name" value="HTH-TYPE TRANSCRIPTIONAL REGULATOR BETI"/>
    <property type="match status" value="1"/>
</dbReference>
<dbReference type="PRINTS" id="PR00455">
    <property type="entry name" value="HTHTETR"/>
</dbReference>
<dbReference type="RefSeq" id="WP_253661079.1">
    <property type="nucleotide sequence ID" value="NZ_BAAAJQ010000001.1"/>
</dbReference>
<keyword evidence="3" id="KW-0804">Transcription</keyword>
<dbReference type="InterPro" id="IPR036271">
    <property type="entry name" value="Tet_transcr_reg_TetR-rel_C_sf"/>
</dbReference>
<dbReference type="SUPFAM" id="SSF46689">
    <property type="entry name" value="Homeodomain-like"/>
    <property type="match status" value="1"/>
</dbReference>
<dbReference type="InterPro" id="IPR009057">
    <property type="entry name" value="Homeodomain-like_sf"/>
</dbReference>
<sequence>MTDAPVRRRLSPDQRRDQLVAATVDVLADVGYQATTAEEIASRAGVSKGLLWHYFTDLDDLFDTTARQTLLVLRSAVAATLDLSEPAPRVIRAAIHGAAGLRLTHGAQRRAIAEIVVNLRTPAGDLRFGLDDYDETYARQAEIFARGQSEGDFDAGLDPLLMAVTYQGAVDSMLGYLDAHPATDGHRHADQVADMLLRGIGKSA</sequence>
<dbReference type="Pfam" id="PF00440">
    <property type="entry name" value="TetR_N"/>
    <property type="match status" value="1"/>
</dbReference>
<keyword evidence="7" id="KW-1185">Reference proteome</keyword>
<dbReference type="PANTHER" id="PTHR30055">
    <property type="entry name" value="HTH-TYPE TRANSCRIPTIONAL REGULATOR RUTR"/>
    <property type="match status" value="1"/>
</dbReference>
<accession>A0ABT1HCR6</accession>
<evidence type="ECO:0000313" key="7">
    <source>
        <dbReference type="Proteomes" id="UP001206895"/>
    </source>
</evidence>
<protein>
    <submittedName>
        <fullName evidence="6">Transcriptional regulator, TetR family</fullName>
    </submittedName>
</protein>
<dbReference type="PROSITE" id="PS50977">
    <property type="entry name" value="HTH_TETR_2"/>
    <property type="match status" value="1"/>
</dbReference>
<evidence type="ECO:0000259" key="5">
    <source>
        <dbReference type="PROSITE" id="PS50977"/>
    </source>
</evidence>